<reference evidence="3" key="1">
    <citation type="journal article" date="2014" name="Nat. Genet.">
        <title>Genome of the human hookworm Necator americanus.</title>
        <authorList>
            <person name="Tang Y.T."/>
            <person name="Gao X."/>
            <person name="Rosa B.A."/>
            <person name="Abubucker S."/>
            <person name="Hallsworth-Pepin K."/>
            <person name="Martin J."/>
            <person name="Tyagi R."/>
            <person name="Heizer E."/>
            <person name="Zhang X."/>
            <person name="Bhonagiri-Palsikar V."/>
            <person name="Minx P."/>
            <person name="Warren W.C."/>
            <person name="Wang Q."/>
            <person name="Zhan B."/>
            <person name="Hotez P.J."/>
            <person name="Sternberg P.W."/>
            <person name="Dougall A."/>
            <person name="Gaze S.T."/>
            <person name="Mulvenna J."/>
            <person name="Sotillo J."/>
            <person name="Ranganathan S."/>
            <person name="Rabelo E.M."/>
            <person name="Wilson R.K."/>
            <person name="Felgner P.L."/>
            <person name="Bethony J."/>
            <person name="Hawdon J.M."/>
            <person name="Gasser R.B."/>
            <person name="Loukas A."/>
            <person name="Mitreva M."/>
        </authorList>
    </citation>
    <scope>NUCLEOTIDE SEQUENCE [LARGE SCALE GENOMIC DNA]</scope>
</reference>
<dbReference type="EMBL" id="KI660339">
    <property type="protein sequence ID" value="ETN74713.1"/>
    <property type="molecule type" value="Genomic_DNA"/>
</dbReference>
<evidence type="ECO:0000256" key="1">
    <source>
        <dbReference type="SAM" id="MobiDB-lite"/>
    </source>
</evidence>
<keyword evidence="3" id="KW-1185">Reference proteome</keyword>
<dbReference type="KEGG" id="nai:NECAME_12781"/>
<evidence type="ECO:0000313" key="3">
    <source>
        <dbReference type="Proteomes" id="UP000053676"/>
    </source>
</evidence>
<proteinExistence type="predicted"/>
<accession>W2SYQ8</accession>
<gene>
    <name evidence="2" type="ORF">NECAME_12781</name>
</gene>
<dbReference type="AlphaFoldDB" id="W2SYQ8"/>
<protein>
    <submittedName>
        <fullName evidence="2">Uncharacterized protein</fullName>
    </submittedName>
</protein>
<dbReference type="Proteomes" id="UP000053676">
    <property type="component" value="Unassembled WGS sequence"/>
</dbReference>
<organism evidence="2 3">
    <name type="scientific">Necator americanus</name>
    <name type="common">Human hookworm</name>
    <dbReference type="NCBI Taxonomy" id="51031"/>
    <lineage>
        <taxon>Eukaryota</taxon>
        <taxon>Metazoa</taxon>
        <taxon>Ecdysozoa</taxon>
        <taxon>Nematoda</taxon>
        <taxon>Chromadorea</taxon>
        <taxon>Rhabditida</taxon>
        <taxon>Rhabditina</taxon>
        <taxon>Rhabditomorpha</taxon>
        <taxon>Strongyloidea</taxon>
        <taxon>Ancylostomatidae</taxon>
        <taxon>Bunostominae</taxon>
        <taxon>Necator</taxon>
    </lineage>
</organism>
<feature type="region of interest" description="Disordered" evidence="1">
    <location>
        <begin position="1"/>
        <end position="27"/>
    </location>
</feature>
<dbReference type="OrthoDB" id="5808032at2759"/>
<sequence>MGRDASTRQLQERTPSPKRERHSRSTILSRINFEPSPILRELEPEVEDRTVRAPKEEICRLPTYQSELYSRRQSLPVPPTAIRSGRLKWKRTSVGAK</sequence>
<evidence type="ECO:0000313" key="2">
    <source>
        <dbReference type="EMBL" id="ETN74713.1"/>
    </source>
</evidence>
<name>W2SYQ8_NECAM</name>